<dbReference type="AlphaFoldDB" id="A0A060US34"/>
<dbReference type="Gene3D" id="3.20.20.80">
    <property type="entry name" value="Glycosidases"/>
    <property type="match status" value="1"/>
</dbReference>
<dbReference type="Pfam" id="PF00128">
    <property type="entry name" value="Alpha-amylase"/>
    <property type="match status" value="1"/>
</dbReference>
<evidence type="ECO:0000259" key="4">
    <source>
        <dbReference type="SMART" id="SM00642"/>
    </source>
</evidence>
<feature type="domain" description="Glycosyl hydrolase family 13 catalytic" evidence="4">
    <location>
        <begin position="163"/>
        <end position="567"/>
    </location>
</feature>
<dbReference type="RefSeq" id="WP_035191898.1">
    <property type="nucleotide sequence ID" value="NZ_CCCS020000023.1"/>
</dbReference>
<name>A0A060US34_9PROT</name>
<dbReference type="EMBL" id="CCCS020000023">
    <property type="protein sequence ID" value="CDQ09588.1"/>
    <property type="molecule type" value="Genomic_DNA"/>
</dbReference>
<reference evidence="5" key="1">
    <citation type="submission" date="2014-03" db="EMBL/GenBank/DDBJ databases">
        <authorList>
            <person name="Genoscope - CEA"/>
        </authorList>
    </citation>
    <scope>NUCLEOTIDE SEQUENCE [LARGE SCALE GENOMIC DNA]</scope>
    <source>
        <strain evidence="5">CF27</strain>
    </source>
</reference>
<reference evidence="5" key="2">
    <citation type="submission" date="2014-07" db="EMBL/GenBank/DDBJ databases">
        <title>Initial genome analysis of the psychrotolerant acidophile Acidithiobacillus ferrivorans CF27: insights into iron and sulfur oxidation pathways and into biofilm formation.</title>
        <authorList>
            <person name="Talla E."/>
            <person name="Hedrich S."/>
            <person name="Mangenot S."/>
            <person name="Ji B."/>
            <person name="Johnson D.B."/>
            <person name="Barbe V."/>
            <person name="Bonnefoy V."/>
        </authorList>
    </citation>
    <scope>NUCLEOTIDE SEQUENCE [LARGE SCALE GENOMIC DNA]</scope>
    <source>
        <strain evidence="5">CF27</strain>
    </source>
</reference>
<dbReference type="CDD" id="cd11326">
    <property type="entry name" value="AmyAc_Glg_debranch"/>
    <property type="match status" value="1"/>
</dbReference>
<evidence type="ECO:0000313" key="7">
    <source>
        <dbReference type="Proteomes" id="UP000193925"/>
    </source>
</evidence>
<keyword evidence="2 5" id="KW-0378">Hydrolase</keyword>
<dbReference type="GO" id="GO:0005980">
    <property type="term" value="P:glycogen catabolic process"/>
    <property type="evidence" value="ECO:0007669"/>
    <property type="project" value="InterPro"/>
</dbReference>
<dbReference type="NCBIfam" id="TIGR02100">
    <property type="entry name" value="glgX_debranch"/>
    <property type="match status" value="1"/>
</dbReference>
<dbReference type="SUPFAM" id="SSF81296">
    <property type="entry name" value="E set domains"/>
    <property type="match status" value="1"/>
</dbReference>
<organism evidence="5">
    <name type="scientific">Acidithiobacillus ferrivorans</name>
    <dbReference type="NCBI Taxonomy" id="160808"/>
    <lineage>
        <taxon>Bacteria</taxon>
        <taxon>Pseudomonadati</taxon>
        <taxon>Pseudomonadota</taxon>
        <taxon>Acidithiobacillia</taxon>
        <taxon>Acidithiobacillales</taxon>
        <taxon>Acidithiobacillaceae</taxon>
        <taxon>Acidithiobacillus</taxon>
    </lineage>
</organism>
<dbReference type="PANTHER" id="PTHR43002">
    <property type="entry name" value="GLYCOGEN DEBRANCHING ENZYME"/>
    <property type="match status" value="1"/>
</dbReference>
<dbReference type="InterPro" id="IPR017853">
    <property type="entry name" value="GH"/>
</dbReference>
<dbReference type="InterPro" id="IPR013783">
    <property type="entry name" value="Ig-like_fold"/>
</dbReference>
<keyword evidence="3 5" id="KW-0326">Glycosidase</keyword>
<evidence type="ECO:0000256" key="3">
    <source>
        <dbReference type="ARBA" id="ARBA00023295"/>
    </source>
</evidence>
<dbReference type="GO" id="GO:0004135">
    <property type="term" value="F:amylo-alpha-1,6-glucosidase activity"/>
    <property type="evidence" value="ECO:0007669"/>
    <property type="project" value="InterPro"/>
</dbReference>
<dbReference type="EMBL" id="LT841305">
    <property type="protein sequence ID" value="SMH67167.1"/>
    <property type="molecule type" value="Genomic_DNA"/>
</dbReference>
<gene>
    <name evidence="5" type="primary">glgX</name>
    <name evidence="5" type="ORF">AFERRI_30234</name>
    <name evidence="6" type="ORF">AFERRI_50368</name>
</gene>
<dbReference type="SUPFAM" id="SSF51011">
    <property type="entry name" value="Glycosyl hydrolase domain"/>
    <property type="match status" value="1"/>
</dbReference>
<dbReference type="Gene3D" id="2.60.40.10">
    <property type="entry name" value="Immunoglobulins"/>
    <property type="match status" value="1"/>
</dbReference>
<sequence>MKRKPALWPGCPYPLGAAWDGNGINFALFSGQAERVELCLFDAKGEQETHRLPLPEKSNEIWHGYLPEATPGLVYGYRVHGPYAPEQGQRCNPHKLLLDPYAKAMVGTLDWNDAHFGYHIGNVKADLSLDKRDDAPQMLKAAVVDNHFDWGDDRPPRTPWSDTVIYEAHVRGLSMQHPEVPKNLRGTCAGLASAPILGHLQKLGVTAIELLPIQTFVDDRDLVERGLRNYWGYNSLGFFAPHPLYLASGKIDEFKEMVKALHKSGIEVILDVVYNHTAEGNQLGPTLSFRGIDNAAYYRLVADEPRYYIDTTGCGNSFNADHPRVMQLILDSLRYWVEEMHVDGFRFDLAVSLTRPFRSDDRMGPFFEILIQDPVLARVKLIAEPWDLGEGGYKLGAFPPGCAEWNDRYRDTLRAFWKGDDGQLGGLAARLGGSADLYARAGRGPAVGINFLTAHDGFTLHDLVSYNEKHNEANQNDNQDGSDNNLFWNCGAEGETDDAEINVLRARQQRNLLASLLFSQGVPMLLAGDELSHSQQGNNNAYCQDNPLSWLPWDVNAAQQKQLDFLTQIIQLRRDHPSLRRRHFFRGQAVAPDQTKDVIWLHPGGREMGVEDWQEGDAHCLGLYLAGTELTELDAQGRPVKDEDFLLLLNAFHDSVPFTLPSLADDKSSWELLLDTAQDDGAAKGVQQSGESYLLQGRSLVLLHHEGRRK</sequence>
<dbReference type="Gene3D" id="2.60.40.1180">
    <property type="entry name" value="Golgi alpha-mannosidase II"/>
    <property type="match status" value="1"/>
</dbReference>
<dbReference type="InterPro" id="IPR013780">
    <property type="entry name" value="Glyco_hydro_b"/>
</dbReference>
<evidence type="ECO:0000313" key="6">
    <source>
        <dbReference type="EMBL" id="SMH67167.1"/>
    </source>
</evidence>
<dbReference type="InterPro" id="IPR004193">
    <property type="entry name" value="Glyco_hydro_13_N"/>
</dbReference>
<dbReference type="SUPFAM" id="SSF51445">
    <property type="entry name" value="(Trans)glycosidases"/>
    <property type="match status" value="1"/>
</dbReference>
<keyword evidence="7" id="KW-1185">Reference proteome</keyword>
<accession>A0A060US34</accession>
<dbReference type="InterPro" id="IPR006047">
    <property type="entry name" value="GH13_cat_dom"/>
</dbReference>
<protein>
    <submittedName>
        <fullName evidence="5 6">Glycogen debranching enzyme</fullName>
        <ecNumber evidence="5 6">3.2.1.-</ecNumber>
    </submittedName>
</protein>
<evidence type="ECO:0000256" key="2">
    <source>
        <dbReference type="ARBA" id="ARBA00022801"/>
    </source>
</evidence>
<evidence type="ECO:0000313" key="5">
    <source>
        <dbReference type="EMBL" id="CDQ09588.1"/>
    </source>
</evidence>
<dbReference type="Proteomes" id="UP000193925">
    <property type="component" value="Chromosome AFERRI"/>
</dbReference>
<dbReference type="EC" id="3.2.1.-" evidence="5 6"/>
<dbReference type="InterPro" id="IPR014756">
    <property type="entry name" value="Ig_E-set"/>
</dbReference>
<dbReference type="InterPro" id="IPR044505">
    <property type="entry name" value="GlgX_Isoamylase_N_E_set"/>
</dbReference>
<comment type="similarity">
    <text evidence="1">Belongs to the glycosyl hydrolase 13 family.</text>
</comment>
<reference evidence="6 7" key="3">
    <citation type="submission" date="2017-03" db="EMBL/GenBank/DDBJ databases">
        <authorList>
            <person name="Regsiter A."/>
            <person name="William W."/>
        </authorList>
    </citation>
    <scope>NUCLEOTIDE SEQUENCE [LARGE SCALE GENOMIC DNA]</scope>
    <source>
        <strain evidence="6">PRJEB5721</strain>
    </source>
</reference>
<evidence type="ECO:0000256" key="1">
    <source>
        <dbReference type="ARBA" id="ARBA00008061"/>
    </source>
</evidence>
<dbReference type="SMART" id="SM00642">
    <property type="entry name" value="Aamy"/>
    <property type="match status" value="1"/>
</dbReference>
<dbReference type="Pfam" id="PF02922">
    <property type="entry name" value="CBM_48"/>
    <property type="match status" value="1"/>
</dbReference>
<dbReference type="CDD" id="cd02856">
    <property type="entry name" value="E_set_GDE_Isoamylase_N"/>
    <property type="match status" value="1"/>
</dbReference>
<proteinExistence type="inferred from homology"/>
<dbReference type="InterPro" id="IPR011837">
    <property type="entry name" value="Glycogen_debranch_GlgX"/>
</dbReference>